<dbReference type="PANTHER" id="PTHR31920">
    <property type="entry name" value="B3 DOMAIN-CONTAINING"/>
    <property type="match status" value="1"/>
</dbReference>
<dbReference type="InterPro" id="IPR003340">
    <property type="entry name" value="B3_DNA-bd"/>
</dbReference>
<dbReference type="PROSITE" id="PS50863">
    <property type="entry name" value="B3"/>
    <property type="match status" value="1"/>
</dbReference>
<reference evidence="7 8" key="1">
    <citation type="journal article" date="2018" name="Sci. Data">
        <title>The draft genome sequence of cork oak.</title>
        <authorList>
            <person name="Ramos A.M."/>
            <person name="Usie A."/>
            <person name="Barbosa P."/>
            <person name="Barros P.M."/>
            <person name="Capote T."/>
            <person name="Chaves I."/>
            <person name="Simoes F."/>
            <person name="Abreu I."/>
            <person name="Carrasquinho I."/>
            <person name="Faro C."/>
            <person name="Guimaraes J.B."/>
            <person name="Mendonca D."/>
            <person name="Nobrega F."/>
            <person name="Rodrigues L."/>
            <person name="Saibo N.J.M."/>
            <person name="Varela M.C."/>
            <person name="Egas C."/>
            <person name="Matos J."/>
            <person name="Miguel C.M."/>
            <person name="Oliveira M.M."/>
            <person name="Ricardo C.P."/>
            <person name="Goncalves S."/>
        </authorList>
    </citation>
    <scope>NUCLEOTIDE SEQUENCE [LARGE SCALE GENOMIC DNA]</scope>
    <source>
        <strain evidence="8">cv. HL8</strain>
    </source>
</reference>
<keyword evidence="5" id="KW-0539">Nucleus</keyword>
<dbReference type="Gene3D" id="2.40.330.10">
    <property type="entry name" value="DNA-binding pseudobarrel domain"/>
    <property type="match status" value="1"/>
</dbReference>
<dbReference type="CDD" id="cd10017">
    <property type="entry name" value="B3_DNA"/>
    <property type="match status" value="1"/>
</dbReference>
<dbReference type="Proteomes" id="UP000237347">
    <property type="component" value="Unassembled WGS sequence"/>
</dbReference>
<evidence type="ECO:0000313" key="8">
    <source>
        <dbReference type="Proteomes" id="UP000237347"/>
    </source>
</evidence>
<dbReference type="EMBL" id="PKMF04000101">
    <property type="protein sequence ID" value="KAK7850381.1"/>
    <property type="molecule type" value="Genomic_DNA"/>
</dbReference>
<protein>
    <submittedName>
        <fullName evidence="7">B3 domain-containing transcription factor vrn1</fullName>
    </submittedName>
</protein>
<dbReference type="PANTHER" id="PTHR31920:SF147">
    <property type="entry name" value="TF-B3 DOMAIN-CONTAINING PROTEIN"/>
    <property type="match status" value="1"/>
</dbReference>
<name>A0AAW0LH26_QUESU</name>
<dbReference type="SUPFAM" id="SSF101936">
    <property type="entry name" value="DNA-binding pseudobarrel domain"/>
    <property type="match status" value="1"/>
</dbReference>
<evidence type="ECO:0000259" key="6">
    <source>
        <dbReference type="PROSITE" id="PS50863"/>
    </source>
</evidence>
<comment type="caution">
    <text evidence="7">The sequence shown here is derived from an EMBL/GenBank/DDBJ whole genome shotgun (WGS) entry which is preliminary data.</text>
</comment>
<keyword evidence="4" id="KW-0804">Transcription</keyword>
<keyword evidence="3" id="KW-0238">DNA-binding</keyword>
<evidence type="ECO:0000256" key="4">
    <source>
        <dbReference type="ARBA" id="ARBA00023163"/>
    </source>
</evidence>
<evidence type="ECO:0000256" key="3">
    <source>
        <dbReference type="ARBA" id="ARBA00023125"/>
    </source>
</evidence>
<dbReference type="GO" id="GO:0003677">
    <property type="term" value="F:DNA binding"/>
    <property type="evidence" value="ECO:0007669"/>
    <property type="project" value="UniProtKB-KW"/>
</dbReference>
<accession>A0AAW0LH26</accession>
<gene>
    <name evidence="7" type="primary">VRN1_15</name>
    <name evidence="7" type="ORF">CFP56_000986</name>
</gene>
<evidence type="ECO:0000313" key="7">
    <source>
        <dbReference type="EMBL" id="KAK7850381.1"/>
    </source>
</evidence>
<dbReference type="InterPro" id="IPR050655">
    <property type="entry name" value="Plant_B3_domain"/>
</dbReference>
<comment type="subcellular location">
    <subcellularLocation>
        <location evidence="1">Nucleus</location>
    </subcellularLocation>
</comment>
<evidence type="ECO:0000256" key="2">
    <source>
        <dbReference type="ARBA" id="ARBA00023015"/>
    </source>
</evidence>
<evidence type="ECO:0000256" key="1">
    <source>
        <dbReference type="ARBA" id="ARBA00004123"/>
    </source>
</evidence>
<keyword evidence="8" id="KW-1185">Reference proteome</keyword>
<feature type="domain" description="TF-B3" evidence="6">
    <location>
        <begin position="1"/>
        <end position="80"/>
    </location>
</feature>
<organism evidence="7 8">
    <name type="scientific">Quercus suber</name>
    <name type="common">Cork oak</name>
    <dbReference type="NCBI Taxonomy" id="58331"/>
    <lineage>
        <taxon>Eukaryota</taxon>
        <taxon>Viridiplantae</taxon>
        <taxon>Streptophyta</taxon>
        <taxon>Embryophyta</taxon>
        <taxon>Tracheophyta</taxon>
        <taxon>Spermatophyta</taxon>
        <taxon>Magnoliopsida</taxon>
        <taxon>eudicotyledons</taxon>
        <taxon>Gunneridae</taxon>
        <taxon>Pentapetalae</taxon>
        <taxon>rosids</taxon>
        <taxon>fabids</taxon>
        <taxon>Fagales</taxon>
        <taxon>Fagaceae</taxon>
        <taxon>Quercus</taxon>
    </lineage>
</organism>
<dbReference type="GO" id="GO:0005634">
    <property type="term" value="C:nucleus"/>
    <property type="evidence" value="ECO:0007669"/>
    <property type="project" value="UniProtKB-SubCell"/>
</dbReference>
<keyword evidence="2" id="KW-0805">Transcription regulation</keyword>
<sequence>MSANGYLRSGFNSAKLSTVATVIAPYDGIWQVGLNKANNNIWFCNGWQYFVEYHSIFYGYFLVFRYEENSSFHVLIFDKTTTGIQYPPSKNCKLEDHQVEIIDLDEDDTNISPSDDLPTKHEVREKFVTKKFSSMSRGRERAIQAAKKFKPKNPSFMCISRPHNMVSLYT</sequence>
<dbReference type="InterPro" id="IPR015300">
    <property type="entry name" value="DNA-bd_pseudobarrel_sf"/>
</dbReference>
<dbReference type="AlphaFoldDB" id="A0AAW0LH26"/>
<evidence type="ECO:0000256" key="5">
    <source>
        <dbReference type="ARBA" id="ARBA00023242"/>
    </source>
</evidence>
<proteinExistence type="predicted"/>